<dbReference type="RefSeq" id="WP_015202080.1">
    <property type="nucleotide sequence ID" value="NC_019753.1"/>
</dbReference>
<gene>
    <name evidence="2" type="ORF">Cri9333_1044</name>
</gene>
<evidence type="ECO:0000313" key="3">
    <source>
        <dbReference type="Proteomes" id="UP000010472"/>
    </source>
</evidence>
<dbReference type="Proteomes" id="UP000010472">
    <property type="component" value="Chromosome"/>
</dbReference>
<reference evidence="2 3" key="1">
    <citation type="submission" date="2012-06" db="EMBL/GenBank/DDBJ databases">
        <title>Finished chromosome of genome of Crinalium epipsammum PCC 9333.</title>
        <authorList>
            <consortium name="US DOE Joint Genome Institute"/>
            <person name="Gugger M."/>
            <person name="Coursin T."/>
            <person name="Rippka R."/>
            <person name="Tandeau De Marsac N."/>
            <person name="Huntemann M."/>
            <person name="Wei C.-L."/>
            <person name="Han J."/>
            <person name="Detter J.C."/>
            <person name="Han C."/>
            <person name="Tapia R."/>
            <person name="Davenport K."/>
            <person name="Daligault H."/>
            <person name="Erkkila T."/>
            <person name="Gu W."/>
            <person name="Munk A.C.C."/>
            <person name="Teshima H."/>
            <person name="Xu Y."/>
            <person name="Chain P."/>
            <person name="Chen A."/>
            <person name="Krypides N."/>
            <person name="Mavromatis K."/>
            <person name="Markowitz V."/>
            <person name="Szeto E."/>
            <person name="Ivanova N."/>
            <person name="Mikhailova N."/>
            <person name="Ovchinnikova G."/>
            <person name="Pagani I."/>
            <person name="Pati A."/>
            <person name="Goodwin L."/>
            <person name="Peters L."/>
            <person name="Pitluck S."/>
            <person name="Woyke T."/>
            <person name="Kerfeld C."/>
        </authorList>
    </citation>
    <scope>NUCLEOTIDE SEQUENCE [LARGE SCALE GENOMIC DNA]</scope>
    <source>
        <strain evidence="2 3">PCC 9333</strain>
    </source>
</reference>
<sequence>MKYSRFNSRRNFIWMVGISSLGAALGGLSRKSLAQRPPIVNPISPNPRSFRLAPNTQVLLRDIKLANPNDLTSLSKSRRVAPEVLDSAFDKLNEAFSFNPSSGQLTRNPAVRLSSDEEEVVQQILAGYQGQVQAGEIKLRRGTNQKFIPLTAEPEESRQGSVRQIIRPNTEILQPNTEILRPNFKSTEKLAKPEEILGLSTFSPFDTNSKPVGSDSYLLAQGCGWQWWRKFYWWGVRLSFNRTAVNWIAGAAGGAASVLAAMGITGIAAVIVGAIGAGLKALSNNNGIRIYITWAGVSWALPKPTSSGGC</sequence>
<protein>
    <submittedName>
        <fullName evidence="2">Uncharacterized protein</fullName>
    </submittedName>
</protein>
<dbReference type="KEGG" id="cep:Cri9333_1044"/>
<accession>K9VV22</accession>
<dbReference type="InterPro" id="IPR006311">
    <property type="entry name" value="TAT_signal"/>
</dbReference>
<keyword evidence="1" id="KW-1133">Transmembrane helix</keyword>
<keyword evidence="1" id="KW-0472">Membrane</keyword>
<keyword evidence="1" id="KW-0812">Transmembrane</keyword>
<name>K9VV22_9CYAN</name>
<evidence type="ECO:0000313" key="2">
    <source>
        <dbReference type="EMBL" id="AFZ11958.1"/>
    </source>
</evidence>
<dbReference type="OrthoDB" id="9834690at2"/>
<dbReference type="HOGENOM" id="CLU_896343_0_0_3"/>
<dbReference type="PROSITE" id="PS51318">
    <property type="entry name" value="TAT"/>
    <property type="match status" value="1"/>
</dbReference>
<proteinExistence type="predicted"/>
<keyword evidence="3" id="KW-1185">Reference proteome</keyword>
<organism evidence="2 3">
    <name type="scientific">Crinalium epipsammum PCC 9333</name>
    <dbReference type="NCBI Taxonomy" id="1173022"/>
    <lineage>
        <taxon>Bacteria</taxon>
        <taxon>Bacillati</taxon>
        <taxon>Cyanobacteriota</taxon>
        <taxon>Cyanophyceae</taxon>
        <taxon>Gomontiellales</taxon>
        <taxon>Gomontiellaceae</taxon>
        <taxon>Crinalium</taxon>
    </lineage>
</organism>
<feature type="transmembrane region" description="Helical" evidence="1">
    <location>
        <begin position="247"/>
        <end position="279"/>
    </location>
</feature>
<evidence type="ECO:0000256" key="1">
    <source>
        <dbReference type="SAM" id="Phobius"/>
    </source>
</evidence>
<dbReference type="AlphaFoldDB" id="K9VV22"/>
<dbReference type="EMBL" id="CP003620">
    <property type="protein sequence ID" value="AFZ11958.1"/>
    <property type="molecule type" value="Genomic_DNA"/>
</dbReference>